<keyword evidence="9" id="KW-1185">Reference proteome</keyword>
<feature type="domain" description="Zn(2)-C6 fungal-type" evidence="7">
    <location>
        <begin position="22"/>
        <end position="51"/>
    </location>
</feature>
<reference evidence="8" key="1">
    <citation type="submission" date="2021-12" db="EMBL/GenBank/DDBJ databases">
        <title>Convergent genome expansion in fungi linked to evolution of root-endophyte symbiosis.</title>
        <authorList>
            <consortium name="DOE Joint Genome Institute"/>
            <person name="Ke Y.-H."/>
            <person name="Bonito G."/>
            <person name="Liao H.-L."/>
            <person name="Looney B."/>
            <person name="Rojas-Flechas A."/>
            <person name="Nash J."/>
            <person name="Hameed K."/>
            <person name="Schadt C."/>
            <person name="Martin F."/>
            <person name="Crous P.W."/>
            <person name="Miettinen O."/>
            <person name="Magnuson J.K."/>
            <person name="Labbe J."/>
            <person name="Jacobson D."/>
            <person name="Doktycz M.J."/>
            <person name="Veneault-Fourrey C."/>
            <person name="Kuo A."/>
            <person name="Mondo S."/>
            <person name="Calhoun S."/>
            <person name="Riley R."/>
            <person name="Ohm R."/>
            <person name="LaButti K."/>
            <person name="Andreopoulos B."/>
            <person name="Pangilinan J."/>
            <person name="Nolan M."/>
            <person name="Tritt A."/>
            <person name="Clum A."/>
            <person name="Lipzen A."/>
            <person name="Daum C."/>
            <person name="Barry K."/>
            <person name="Grigoriev I.V."/>
            <person name="Vilgalys R."/>
        </authorList>
    </citation>
    <scope>NUCLEOTIDE SEQUENCE</scope>
    <source>
        <strain evidence="8">PMI_201</strain>
    </source>
</reference>
<dbReference type="PANTHER" id="PTHR46910">
    <property type="entry name" value="TRANSCRIPTION FACTOR PDR1"/>
    <property type="match status" value="1"/>
</dbReference>
<dbReference type="Gene3D" id="4.10.240.10">
    <property type="entry name" value="Zn(2)-C6 fungal-type DNA-binding domain"/>
    <property type="match status" value="1"/>
</dbReference>
<organism evidence="8 9">
    <name type="scientific">Talaromyces proteolyticus</name>
    <dbReference type="NCBI Taxonomy" id="1131652"/>
    <lineage>
        <taxon>Eukaryota</taxon>
        <taxon>Fungi</taxon>
        <taxon>Dikarya</taxon>
        <taxon>Ascomycota</taxon>
        <taxon>Pezizomycotina</taxon>
        <taxon>Eurotiomycetes</taxon>
        <taxon>Eurotiomycetidae</taxon>
        <taxon>Eurotiales</taxon>
        <taxon>Trichocomaceae</taxon>
        <taxon>Talaromyces</taxon>
        <taxon>Talaromyces sect. Bacilispori</taxon>
    </lineage>
</organism>
<dbReference type="InterPro" id="IPR050987">
    <property type="entry name" value="AtrR-like"/>
</dbReference>
<dbReference type="InterPro" id="IPR001138">
    <property type="entry name" value="Zn2Cys6_DnaBD"/>
</dbReference>
<sequence>MVEMEQREDQDQVPKRKRIATACKTCQRKKIRCDGKVPCTYCSEHKLDCMFNQSGQRRGSRRGPKYMDEIEKRLKKMESLLNGSSGITETDDSQTSSTSIGMQPSDDQNEARVLTTHPAPITSPEGSANHDPESLEEISMQDMAHPSSAPSMRSCITMDRDLGPDTDNLSSLCSRGVRSPATFADPLAIDRIGENHYVGFLAGLSIFSPKGIQWVIERTGNTRFKDAILAATQDESMVEYWRADSFSSLFTRQVFRQLPPKEEAIVIVEKFFRDFNSVCPLFSQPLFMALLERQYSAQPYDSVGWWASLNVVIAISLGLQALDNVPASVLESSRDYLRNGLAVLTELTIRSTDLFAVQALLGMALLMQGTPDPRPSAFLLASAMRLAHTMGLHKQESLCNLNSVEAEQWKRVFWIAYRLDNDMCIRSGLPLMQDSDDMNIELPSENPEDGLGQIPLPSGNGKANIFRAMAEFARIDARVHKQLYSRQSLKQSSEELLIRITDLDNLLEEWKENIPIDFQPDYDIKVESPTALSLHIIVLHFLYFHCSNNIHRTSIRHSSWLNRSSHGIQGAGIGTLNSRVFQSVSLSISAARSSIRLIRYIPIQDHGFVWRVLYFPVNAFVALFSNVLQTPSGPRTRSDLRLMTYFVEFLLKLQVDGNHELRRIFKICSEFEKIARDAVERAENHRSQFKDGKWLSQNMETDRRQHIVMTNGFGYPPQSISNGSLPENFPSTADDSGIGPSLISQALPGMVGGAQDIYGEIQPMFPNGLTMPWDGSAFHGTYTSQPYTTNSLDFLQ</sequence>
<keyword evidence="4" id="KW-0804">Transcription</keyword>
<dbReference type="Pfam" id="PF00172">
    <property type="entry name" value="Zn_clus"/>
    <property type="match status" value="1"/>
</dbReference>
<evidence type="ECO:0000313" key="9">
    <source>
        <dbReference type="Proteomes" id="UP001201262"/>
    </source>
</evidence>
<dbReference type="PANTHER" id="PTHR46910:SF25">
    <property type="entry name" value="ABC-TRANSPORTER-REGULATING TRANSCRIPTION FACTOR"/>
    <property type="match status" value="1"/>
</dbReference>
<proteinExistence type="predicted"/>
<evidence type="ECO:0000256" key="6">
    <source>
        <dbReference type="SAM" id="MobiDB-lite"/>
    </source>
</evidence>
<accession>A0AAD4Q0T4</accession>
<evidence type="ECO:0000256" key="1">
    <source>
        <dbReference type="ARBA" id="ARBA00022723"/>
    </source>
</evidence>
<comment type="caution">
    <text evidence="8">The sequence shown here is derived from an EMBL/GenBank/DDBJ whole genome shotgun (WGS) entry which is preliminary data.</text>
</comment>
<dbReference type="Proteomes" id="UP001201262">
    <property type="component" value="Unassembled WGS sequence"/>
</dbReference>
<dbReference type="AlphaFoldDB" id="A0AAD4Q0T4"/>
<dbReference type="SMART" id="SM00906">
    <property type="entry name" value="Fungal_trans"/>
    <property type="match status" value="1"/>
</dbReference>
<dbReference type="InterPro" id="IPR036864">
    <property type="entry name" value="Zn2-C6_fun-type_DNA-bd_sf"/>
</dbReference>
<keyword evidence="5" id="KW-0539">Nucleus</keyword>
<feature type="region of interest" description="Disordered" evidence="6">
    <location>
        <begin position="82"/>
        <end position="110"/>
    </location>
</feature>
<dbReference type="GO" id="GO:0003677">
    <property type="term" value="F:DNA binding"/>
    <property type="evidence" value="ECO:0007669"/>
    <property type="project" value="UniProtKB-KW"/>
</dbReference>
<dbReference type="GeneID" id="70245606"/>
<dbReference type="CDD" id="cd12148">
    <property type="entry name" value="fungal_TF_MHR"/>
    <property type="match status" value="1"/>
</dbReference>
<dbReference type="GO" id="GO:0008270">
    <property type="term" value="F:zinc ion binding"/>
    <property type="evidence" value="ECO:0007669"/>
    <property type="project" value="InterPro"/>
</dbReference>
<dbReference type="GO" id="GO:0006351">
    <property type="term" value="P:DNA-templated transcription"/>
    <property type="evidence" value="ECO:0007669"/>
    <property type="project" value="InterPro"/>
</dbReference>
<protein>
    <submittedName>
        <fullName evidence="8">Fungal-specific transcription factor domain-containing protein</fullName>
    </submittedName>
</protein>
<name>A0AAD4Q0T4_9EURO</name>
<dbReference type="SMART" id="SM00066">
    <property type="entry name" value="GAL4"/>
    <property type="match status" value="1"/>
</dbReference>
<dbReference type="EMBL" id="JAJTJA010000003">
    <property type="protein sequence ID" value="KAH8701524.1"/>
    <property type="molecule type" value="Genomic_DNA"/>
</dbReference>
<evidence type="ECO:0000313" key="8">
    <source>
        <dbReference type="EMBL" id="KAH8701524.1"/>
    </source>
</evidence>
<dbReference type="RefSeq" id="XP_046074900.1">
    <property type="nucleotide sequence ID" value="XM_046215319.1"/>
</dbReference>
<evidence type="ECO:0000256" key="4">
    <source>
        <dbReference type="ARBA" id="ARBA00023163"/>
    </source>
</evidence>
<evidence type="ECO:0000259" key="7">
    <source>
        <dbReference type="PROSITE" id="PS50048"/>
    </source>
</evidence>
<dbReference type="GO" id="GO:0000981">
    <property type="term" value="F:DNA-binding transcription factor activity, RNA polymerase II-specific"/>
    <property type="evidence" value="ECO:0007669"/>
    <property type="project" value="InterPro"/>
</dbReference>
<keyword evidence="3" id="KW-0238">DNA-binding</keyword>
<dbReference type="Pfam" id="PF04082">
    <property type="entry name" value="Fungal_trans"/>
    <property type="match status" value="1"/>
</dbReference>
<evidence type="ECO:0000256" key="2">
    <source>
        <dbReference type="ARBA" id="ARBA00023015"/>
    </source>
</evidence>
<evidence type="ECO:0000256" key="5">
    <source>
        <dbReference type="ARBA" id="ARBA00023242"/>
    </source>
</evidence>
<dbReference type="InterPro" id="IPR007219">
    <property type="entry name" value="XnlR_reg_dom"/>
</dbReference>
<keyword evidence="2" id="KW-0805">Transcription regulation</keyword>
<dbReference type="SUPFAM" id="SSF57701">
    <property type="entry name" value="Zn2/Cys6 DNA-binding domain"/>
    <property type="match status" value="1"/>
</dbReference>
<dbReference type="CDD" id="cd00067">
    <property type="entry name" value="GAL4"/>
    <property type="match status" value="1"/>
</dbReference>
<gene>
    <name evidence="8" type="ORF">BGW36DRAFT_371061</name>
</gene>
<evidence type="ECO:0000256" key="3">
    <source>
        <dbReference type="ARBA" id="ARBA00023125"/>
    </source>
</evidence>
<dbReference type="PROSITE" id="PS50048">
    <property type="entry name" value="ZN2_CY6_FUNGAL_2"/>
    <property type="match status" value="1"/>
</dbReference>
<keyword evidence="1" id="KW-0479">Metal-binding</keyword>